<keyword evidence="2" id="KW-0378">Hydrolase</keyword>
<dbReference type="EMBL" id="KY062986">
    <property type="protein sequence ID" value="ATG29331.1"/>
    <property type="molecule type" value="Genomic_DNA"/>
</dbReference>
<dbReference type="AlphaFoldDB" id="A0A291FAJ3"/>
<organism evidence="2">
    <name type="scientific">uncultured microorganism</name>
    <dbReference type="NCBI Taxonomy" id="358574"/>
    <lineage>
        <taxon>unclassified sequences</taxon>
        <taxon>environmental samples</taxon>
    </lineage>
</organism>
<dbReference type="PANTHER" id="PTHR43433">
    <property type="entry name" value="HYDROLASE, ALPHA/BETA FOLD FAMILY PROTEIN"/>
    <property type="match status" value="1"/>
</dbReference>
<keyword evidence="2" id="KW-0624">Polysaccharide degradation</keyword>
<keyword evidence="2" id="KW-0326">Glycosidase</keyword>
<dbReference type="Gene3D" id="3.40.50.1820">
    <property type="entry name" value="alpha/beta hydrolase"/>
    <property type="match status" value="1"/>
</dbReference>
<dbReference type="InterPro" id="IPR050471">
    <property type="entry name" value="AB_hydrolase"/>
</dbReference>
<dbReference type="InterPro" id="IPR029058">
    <property type="entry name" value="AB_hydrolase_fold"/>
</dbReference>
<reference evidence="2" key="1">
    <citation type="submission" date="2016-10" db="EMBL/GenBank/DDBJ databases">
        <title>Xylanase gene from uncultured microorganism based on the function screening of soil macrogenomic library.</title>
        <authorList>
            <person name="Xiong K."/>
            <person name="Li T.X."/>
            <person name="Cui T.X."/>
            <person name="Xiong Y.S."/>
        </authorList>
    </citation>
    <scope>NUCLEOTIDE SEQUENCE</scope>
</reference>
<dbReference type="GO" id="GO:0016798">
    <property type="term" value="F:hydrolase activity, acting on glycosyl bonds"/>
    <property type="evidence" value="ECO:0007669"/>
    <property type="project" value="UniProtKB-KW"/>
</dbReference>
<dbReference type="InterPro" id="IPR000073">
    <property type="entry name" value="AB_hydrolase_1"/>
</dbReference>
<keyword evidence="2" id="KW-0119">Carbohydrate metabolism</keyword>
<dbReference type="GO" id="GO:0045493">
    <property type="term" value="P:xylan catabolic process"/>
    <property type="evidence" value="ECO:0007669"/>
    <property type="project" value="UniProtKB-KW"/>
</dbReference>
<dbReference type="PANTHER" id="PTHR43433:SF5">
    <property type="entry name" value="AB HYDROLASE-1 DOMAIN-CONTAINING PROTEIN"/>
    <property type="match status" value="1"/>
</dbReference>
<evidence type="ECO:0000259" key="1">
    <source>
        <dbReference type="Pfam" id="PF12697"/>
    </source>
</evidence>
<accession>A0A291FAJ3</accession>
<sequence length="273" mass="29069">MQTITSRDGTQIAYQRTGSGPPLVFVHGSWTNHTAWGLVLPILAEQFTVFAIDRRGCGQSGPYGDGHVLEREFEDVATAVDLVGEPVHLVGHSIGALCALYGALLTPNVRSLTLYEPPLGGPDPIPEDVVERIAALIADGDPEGAALVFRHEIVGSPRQDREQFRASANYAAVMAGVRALPLGLRACARFRFEPDRVRTLRIPTLLLVGGETTTYYRGTAATVAAALPNVQTVELPGQGHGAHTTAPQLLAAEILRFLTVEGGSPERAFSAAC</sequence>
<feature type="domain" description="AB hydrolase-1" evidence="1">
    <location>
        <begin position="23"/>
        <end position="252"/>
    </location>
</feature>
<protein>
    <submittedName>
        <fullName evidence="2">Xylanase</fullName>
    </submittedName>
</protein>
<name>A0A291FAJ3_9ZZZZ</name>
<proteinExistence type="predicted"/>
<evidence type="ECO:0000313" key="2">
    <source>
        <dbReference type="EMBL" id="ATG29331.1"/>
    </source>
</evidence>
<dbReference type="Pfam" id="PF12697">
    <property type="entry name" value="Abhydrolase_6"/>
    <property type="match status" value="1"/>
</dbReference>
<keyword evidence="2" id="KW-0858">Xylan degradation</keyword>
<dbReference type="SUPFAM" id="SSF53474">
    <property type="entry name" value="alpha/beta-Hydrolases"/>
    <property type="match status" value="1"/>
</dbReference>